<dbReference type="PANTHER" id="PTHR34196:SF7">
    <property type="entry name" value="BNAA06G34420D PROTEIN"/>
    <property type="match status" value="1"/>
</dbReference>
<dbReference type="PANTHER" id="PTHR34196">
    <property type="entry name" value="OS02G0697700 PROTEIN"/>
    <property type="match status" value="1"/>
</dbReference>
<accession>A0AAU9RL57</accession>
<name>A0AAU9RL57_THLAR</name>
<feature type="compositionally biased region" description="Basic and acidic residues" evidence="1">
    <location>
        <begin position="125"/>
        <end position="139"/>
    </location>
</feature>
<feature type="non-terminal residue" evidence="2">
    <location>
        <position position="1"/>
    </location>
</feature>
<dbReference type="AlphaFoldDB" id="A0AAU9RL57"/>
<reference evidence="2 3" key="1">
    <citation type="submission" date="2022-03" db="EMBL/GenBank/DDBJ databases">
        <authorList>
            <person name="Nunn A."/>
            <person name="Chopra R."/>
            <person name="Nunn A."/>
            <person name="Contreras Garrido A."/>
        </authorList>
    </citation>
    <scope>NUCLEOTIDE SEQUENCE [LARGE SCALE GENOMIC DNA]</scope>
</reference>
<dbReference type="EMBL" id="OU466858">
    <property type="protein sequence ID" value="CAH2045817.1"/>
    <property type="molecule type" value="Genomic_DNA"/>
</dbReference>
<gene>
    <name evidence="2" type="ORF">TAV2_LOCUS8135</name>
</gene>
<proteinExistence type="predicted"/>
<organism evidence="2 3">
    <name type="scientific">Thlaspi arvense</name>
    <name type="common">Field penny-cress</name>
    <dbReference type="NCBI Taxonomy" id="13288"/>
    <lineage>
        <taxon>Eukaryota</taxon>
        <taxon>Viridiplantae</taxon>
        <taxon>Streptophyta</taxon>
        <taxon>Embryophyta</taxon>
        <taxon>Tracheophyta</taxon>
        <taxon>Spermatophyta</taxon>
        <taxon>Magnoliopsida</taxon>
        <taxon>eudicotyledons</taxon>
        <taxon>Gunneridae</taxon>
        <taxon>Pentapetalae</taxon>
        <taxon>rosids</taxon>
        <taxon>malvids</taxon>
        <taxon>Brassicales</taxon>
        <taxon>Brassicaceae</taxon>
        <taxon>Thlaspideae</taxon>
        <taxon>Thlaspi</taxon>
    </lineage>
</organism>
<feature type="region of interest" description="Disordered" evidence="1">
    <location>
        <begin position="103"/>
        <end position="151"/>
    </location>
</feature>
<evidence type="ECO:0000256" key="1">
    <source>
        <dbReference type="SAM" id="MobiDB-lite"/>
    </source>
</evidence>
<evidence type="ECO:0000313" key="2">
    <source>
        <dbReference type="EMBL" id="CAH2045817.1"/>
    </source>
</evidence>
<keyword evidence="3" id="KW-1185">Reference proteome</keyword>
<sequence length="207" mass="24022">LFLPHIFFHSGVKNPSFSCDLRDQLYLFIFTSLLFSSVFLTLYNTQSLSHSHSSLISSIFTKLMDFDSSVKTEIVDEETVMMEYDEENNQLDVEFCPVEHPVEPEEEDRPVKCPVPISSSLTHNSTEKTKPDWVKHRASSETPVYPPPRHVRNVRKRHNSFVEGNNSFFTRSMISTSHLQSHDDETTSRRSNVTIFRVLQQVHEFEP</sequence>
<dbReference type="Proteomes" id="UP000836841">
    <property type="component" value="Chromosome 2"/>
</dbReference>
<protein>
    <submittedName>
        <fullName evidence="2">Uncharacterized protein</fullName>
    </submittedName>
</protein>
<evidence type="ECO:0000313" key="3">
    <source>
        <dbReference type="Proteomes" id="UP000836841"/>
    </source>
</evidence>